<evidence type="ECO:0000313" key="9">
    <source>
        <dbReference type="EMBL" id="SHG91559.1"/>
    </source>
</evidence>
<dbReference type="InterPro" id="IPR027478">
    <property type="entry name" value="LdcA_N"/>
</dbReference>
<feature type="active site" description="Nucleophile" evidence="6">
    <location>
        <position position="110"/>
    </location>
</feature>
<evidence type="ECO:0000256" key="6">
    <source>
        <dbReference type="PIRSR" id="PIRSR028757-1"/>
    </source>
</evidence>
<feature type="domain" description="LD-carboxypeptidase C-terminal" evidence="8">
    <location>
        <begin position="176"/>
        <end position="289"/>
    </location>
</feature>
<keyword evidence="3" id="KW-0645">Protease</keyword>
<feature type="active site" description="Charge relay system" evidence="6">
    <location>
        <position position="276"/>
    </location>
</feature>
<keyword evidence="10" id="KW-1185">Reference proteome</keyword>
<dbReference type="STRING" id="1121321.SAMN04488530_11138"/>
<dbReference type="PANTHER" id="PTHR30237:SF2">
    <property type="entry name" value="MUREIN TETRAPEPTIDE CARBOXYPEPTIDASE"/>
    <property type="match status" value="1"/>
</dbReference>
<evidence type="ECO:0000259" key="8">
    <source>
        <dbReference type="Pfam" id="PF17676"/>
    </source>
</evidence>
<dbReference type="InterPro" id="IPR027461">
    <property type="entry name" value="Carboxypeptidase_A_C_sf"/>
</dbReference>
<evidence type="ECO:0000256" key="1">
    <source>
        <dbReference type="ARBA" id="ARBA00010233"/>
    </source>
</evidence>
<dbReference type="AlphaFoldDB" id="A0A1M5NQW2"/>
<dbReference type="Gene3D" id="3.40.50.10740">
    <property type="entry name" value="Class I glutamine amidotransferase-like"/>
    <property type="match status" value="1"/>
</dbReference>
<dbReference type="InterPro" id="IPR040921">
    <property type="entry name" value="Peptidase_S66C"/>
</dbReference>
<dbReference type="InterPro" id="IPR003507">
    <property type="entry name" value="S66_fam"/>
</dbReference>
<dbReference type="SUPFAM" id="SSF141986">
    <property type="entry name" value="LD-carboxypeptidase A C-terminal domain-like"/>
    <property type="match status" value="1"/>
</dbReference>
<dbReference type="Pfam" id="PF02016">
    <property type="entry name" value="Peptidase_S66"/>
    <property type="match status" value="1"/>
</dbReference>
<dbReference type="CDD" id="cd07025">
    <property type="entry name" value="Peptidase_S66"/>
    <property type="match status" value="1"/>
</dbReference>
<name>A0A1M5NQW2_9FIRM</name>
<dbReference type="PIRSF" id="PIRSF028757">
    <property type="entry name" value="LD-carboxypeptidase"/>
    <property type="match status" value="1"/>
</dbReference>
<gene>
    <name evidence="9" type="ORF">SAMN04488530_11138</name>
</gene>
<dbReference type="EMBL" id="FQWX01000011">
    <property type="protein sequence ID" value="SHG91559.1"/>
    <property type="molecule type" value="Genomic_DNA"/>
</dbReference>
<protein>
    <submittedName>
        <fullName evidence="9">Muramoyltetrapeptide carboxypeptidase</fullName>
    </submittedName>
</protein>
<evidence type="ECO:0000256" key="5">
    <source>
        <dbReference type="ARBA" id="ARBA00022825"/>
    </source>
</evidence>
<evidence type="ECO:0000256" key="3">
    <source>
        <dbReference type="ARBA" id="ARBA00022670"/>
    </source>
</evidence>
<keyword evidence="4" id="KW-0378">Hydrolase</keyword>
<sequence>MKTIKKLKVGDTIGIIAPAGPLKVGNLEEIKSCIESYGYNVKMGKSCYLKYRGYLAGEDEYRAKDIENMFLDKEVDIIMCLRGGYGTTRILDIINYKVIKENPKVFIGFSDITGLHLAFNQKCNLVTYHGIMAASSPRWDEFTYKSLLDVLSFEERLSIENPKDEELYTLREGSASGILVGGNLSLIVSTLGTEYEIDTKDKIFFIEEIGEYIYRVDRMLTQLDLAGKFDECSGIIFGDFKDCRKSNENECELIELLEEVAIRSNKPTLFNLQSGHCMPMISIPIGEECILDASEKKIEFIRKNRIYKKK</sequence>
<dbReference type="InterPro" id="IPR040449">
    <property type="entry name" value="Peptidase_S66_N"/>
</dbReference>
<dbReference type="InterPro" id="IPR029062">
    <property type="entry name" value="Class_I_gatase-like"/>
</dbReference>
<dbReference type="GO" id="GO:0008236">
    <property type="term" value="F:serine-type peptidase activity"/>
    <property type="evidence" value="ECO:0007669"/>
    <property type="project" value="UniProtKB-KW"/>
</dbReference>
<dbReference type="OrthoDB" id="9807329at2"/>
<dbReference type="Gene3D" id="3.50.30.60">
    <property type="entry name" value="LD-carboxypeptidase A C-terminal domain-like"/>
    <property type="match status" value="1"/>
</dbReference>
<keyword evidence="2 9" id="KW-0121">Carboxypeptidase</keyword>
<evidence type="ECO:0000313" key="10">
    <source>
        <dbReference type="Proteomes" id="UP000243255"/>
    </source>
</evidence>
<keyword evidence="5" id="KW-0720">Serine protease</keyword>
<evidence type="ECO:0000256" key="2">
    <source>
        <dbReference type="ARBA" id="ARBA00022645"/>
    </source>
</evidence>
<dbReference type="PANTHER" id="PTHR30237">
    <property type="entry name" value="MURAMOYLTETRAPEPTIDE CARBOXYPEPTIDASE"/>
    <property type="match status" value="1"/>
</dbReference>
<dbReference type="GO" id="GO:0004180">
    <property type="term" value="F:carboxypeptidase activity"/>
    <property type="evidence" value="ECO:0007669"/>
    <property type="project" value="UniProtKB-KW"/>
</dbReference>
<organism evidence="9 10">
    <name type="scientific">Asaccharospora irregularis DSM 2635</name>
    <dbReference type="NCBI Taxonomy" id="1121321"/>
    <lineage>
        <taxon>Bacteria</taxon>
        <taxon>Bacillati</taxon>
        <taxon>Bacillota</taxon>
        <taxon>Clostridia</taxon>
        <taxon>Peptostreptococcales</taxon>
        <taxon>Peptostreptococcaceae</taxon>
        <taxon>Asaccharospora</taxon>
    </lineage>
</organism>
<accession>A0A1M5NQW2</accession>
<proteinExistence type="inferred from homology"/>
<dbReference type="Proteomes" id="UP000243255">
    <property type="component" value="Unassembled WGS sequence"/>
</dbReference>
<feature type="active site" description="Charge relay system" evidence="6">
    <location>
        <position position="207"/>
    </location>
</feature>
<dbReference type="SUPFAM" id="SSF52317">
    <property type="entry name" value="Class I glutamine amidotransferase-like"/>
    <property type="match status" value="1"/>
</dbReference>
<feature type="domain" description="LD-carboxypeptidase N-terminal" evidence="7">
    <location>
        <begin position="13"/>
        <end position="130"/>
    </location>
</feature>
<comment type="similarity">
    <text evidence="1">Belongs to the peptidase S66 family.</text>
</comment>
<evidence type="ECO:0000259" key="7">
    <source>
        <dbReference type="Pfam" id="PF02016"/>
    </source>
</evidence>
<dbReference type="Pfam" id="PF17676">
    <property type="entry name" value="Peptidase_S66C"/>
    <property type="match status" value="1"/>
</dbReference>
<dbReference type="RefSeq" id="WP_143153334.1">
    <property type="nucleotide sequence ID" value="NZ_BAABCH010000100.1"/>
</dbReference>
<dbReference type="GO" id="GO:0006508">
    <property type="term" value="P:proteolysis"/>
    <property type="evidence" value="ECO:0007669"/>
    <property type="project" value="UniProtKB-KW"/>
</dbReference>
<reference evidence="10" key="1">
    <citation type="submission" date="2016-11" db="EMBL/GenBank/DDBJ databases">
        <authorList>
            <person name="Varghese N."/>
            <person name="Submissions S."/>
        </authorList>
    </citation>
    <scope>NUCLEOTIDE SEQUENCE [LARGE SCALE GENOMIC DNA]</scope>
    <source>
        <strain evidence="10">DSM 2635</strain>
    </source>
</reference>
<evidence type="ECO:0000256" key="4">
    <source>
        <dbReference type="ARBA" id="ARBA00022801"/>
    </source>
</evidence>